<evidence type="ECO:0000313" key="3">
    <source>
        <dbReference type="Proteomes" id="UP001215598"/>
    </source>
</evidence>
<dbReference type="EMBL" id="JARKIB010000159">
    <property type="protein sequence ID" value="KAJ7730427.1"/>
    <property type="molecule type" value="Genomic_DNA"/>
</dbReference>
<keyword evidence="3" id="KW-1185">Reference proteome</keyword>
<comment type="caution">
    <text evidence="2">The sequence shown here is derived from an EMBL/GenBank/DDBJ whole genome shotgun (WGS) entry which is preliminary data.</text>
</comment>
<gene>
    <name evidence="2" type="ORF">B0H16DRAFT_1585068</name>
</gene>
<feature type="chain" id="PRO_5042152547" description="Granulins domain-containing protein" evidence="1">
    <location>
        <begin position="24"/>
        <end position="166"/>
    </location>
</feature>
<sequence length="166" mass="17502">MLVFPSFLFLIALLSHPHYHAAANHPLFPRARTALMPAKRIDGLLGVTARQFFCDPGYGVCGNGCCSGSCCTSTGTCCPYAPGTADCCPGGGCCALGSYCDGKGCCPIGEVCSGGGGYNHHWRRRWTTAAQDHNAQAAPHHYPQSIAPAPAYHSYPQGDRSTSAYQ</sequence>
<protein>
    <recommendedName>
        <fullName evidence="4">Granulins domain-containing protein</fullName>
    </recommendedName>
</protein>
<evidence type="ECO:0000313" key="2">
    <source>
        <dbReference type="EMBL" id="KAJ7730427.1"/>
    </source>
</evidence>
<evidence type="ECO:0000256" key="1">
    <source>
        <dbReference type="SAM" id="SignalP"/>
    </source>
</evidence>
<evidence type="ECO:0008006" key="4">
    <source>
        <dbReference type="Google" id="ProtNLM"/>
    </source>
</evidence>
<name>A0AAD7MS90_9AGAR</name>
<proteinExistence type="predicted"/>
<reference evidence="2" key="1">
    <citation type="submission" date="2023-03" db="EMBL/GenBank/DDBJ databases">
        <title>Massive genome expansion in bonnet fungi (Mycena s.s.) driven by repeated elements and novel gene families across ecological guilds.</title>
        <authorList>
            <consortium name="Lawrence Berkeley National Laboratory"/>
            <person name="Harder C.B."/>
            <person name="Miyauchi S."/>
            <person name="Viragh M."/>
            <person name="Kuo A."/>
            <person name="Thoen E."/>
            <person name="Andreopoulos B."/>
            <person name="Lu D."/>
            <person name="Skrede I."/>
            <person name="Drula E."/>
            <person name="Henrissat B."/>
            <person name="Morin E."/>
            <person name="Kohler A."/>
            <person name="Barry K."/>
            <person name="LaButti K."/>
            <person name="Morin E."/>
            <person name="Salamov A."/>
            <person name="Lipzen A."/>
            <person name="Mereny Z."/>
            <person name="Hegedus B."/>
            <person name="Baldrian P."/>
            <person name="Stursova M."/>
            <person name="Weitz H."/>
            <person name="Taylor A."/>
            <person name="Grigoriev I.V."/>
            <person name="Nagy L.G."/>
            <person name="Martin F."/>
            <person name="Kauserud H."/>
        </authorList>
    </citation>
    <scope>NUCLEOTIDE SEQUENCE</scope>
    <source>
        <strain evidence="2">CBHHK182m</strain>
    </source>
</reference>
<feature type="signal peptide" evidence="1">
    <location>
        <begin position="1"/>
        <end position="23"/>
    </location>
</feature>
<dbReference type="Proteomes" id="UP001215598">
    <property type="component" value="Unassembled WGS sequence"/>
</dbReference>
<organism evidence="2 3">
    <name type="scientific">Mycena metata</name>
    <dbReference type="NCBI Taxonomy" id="1033252"/>
    <lineage>
        <taxon>Eukaryota</taxon>
        <taxon>Fungi</taxon>
        <taxon>Dikarya</taxon>
        <taxon>Basidiomycota</taxon>
        <taxon>Agaricomycotina</taxon>
        <taxon>Agaricomycetes</taxon>
        <taxon>Agaricomycetidae</taxon>
        <taxon>Agaricales</taxon>
        <taxon>Marasmiineae</taxon>
        <taxon>Mycenaceae</taxon>
        <taxon>Mycena</taxon>
    </lineage>
</organism>
<keyword evidence="1" id="KW-0732">Signal</keyword>
<accession>A0AAD7MS90</accession>
<dbReference type="AlphaFoldDB" id="A0AAD7MS90"/>